<dbReference type="InterPro" id="IPR038636">
    <property type="entry name" value="Wzi_sf"/>
</dbReference>
<evidence type="ECO:0000313" key="2">
    <source>
        <dbReference type="EMBL" id="ERK01308.1"/>
    </source>
</evidence>
<keyword evidence="4" id="KW-1185">Reference proteome</keyword>
<dbReference type="InterPro" id="IPR026950">
    <property type="entry name" value="Caps_assemb_Wzi"/>
</dbReference>
<name>U2L9Z7_TRESO</name>
<dbReference type="PATRIC" id="fig|1125725.3.peg.1893"/>
<sequence length="593" mass="67670">MSSASLTIPMQSIIIVAMNISKKLSALPLVFALAYGSISAQEALKSIEENYYDFLSLTGVVERASLGYRTLSDSVWNFIDAADKDEANAYPFCNTENIWQNNNLGTTRFISGNKNLSWKIYGPEWYQSFNTAAPYGQNDGALWQGRGYNTSLTGGARLQAYGVELTLKPQLSFSQNAAFELKNREVTDPNASEYGYFWGYKLSDGSYAGIDAPQRFGNKPFFTFDWGDTEIRYTWKTLTVGFGTQSPWLGPAILNPMLGSNNAASYPKIDFGVRRTSIRLPWLKWYVGDIEARMWTGMLTESDYFDKDASNDHTMINGISLSYAPSFIPGLTVGLNRIFLTKWNWKNLKYIGRLFTTSHANDVSGDGEDQKIAFNAAWRFPQIGFTVYGELGIDDYTTSETRNPFHTAVYTVGLHQYIPLPLYKLFPNKLAGVNLHSELLFEWNNFEMSQDFQLQWEYMGYYAHHQMKHGYTNRGQSLGAGSGYFGNSQFLGYRVYYPRGSTMVFFHRYCPDINYILNKAVYKSAKPGDSTIKKDYWANYEAYLTWGAETSFFFFKSLCLTGTIGYTYISNRNYIRKNYVYGFEFSLRAKYNF</sequence>
<accession>U2L9Z7</accession>
<reference evidence="3 4" key="1">
    <citation type="submission" date="2013-08" db="EMBL/GenBank/DDBJ databases">
        <authorList>
            <person name="Durkin A.S."/>
            <person name="Haft D.R."/>
            <person name="McCorrison J."/>
            <person name="Torralba M."/>
            <person name="Gillis M."/>
            <person name="Haft D.H."/>
            <person name="Methe B."/>
            <person name="Sutton G."/>
            <person name="Nelson K.E."/>
        </authorList>
    </citation>
    <scope>NUCLEOTIDE SEQUENCE [LARGE SCALE GENOMIC DNA]</scope>
    <source>
        <strain evidence="2 4">ATCC 35536</strain>
        <strain evidence="1 3">VPI DR56BR1116</strain>
    </source>
</reference>
<comment type="caution">
    <text evidence="1">The sequence shown here is derived from an EMBL/GenBank/DDBJ whole genome shotgun (WGS) entry which is preliminary data.</text>
</comment>
<organism evidence="1 3">
    <name type="scientific">Treponema socranskii subsp. socranskii VPI DR56BR1116 = ATCC 35536</name>
    <dbReference type="NCBI Taxonomy" id="1125725"/>
    <lineage>
        <taxon>Bacteria</taxon>
        <taxon>Pseudomonadati</taxon>
        <taxon>Spirochaetota</taxon>
        <taxon>Spirochaetia</taxon>
        <taxon>Spirochaetales</taxon>
        <taxon>Treponemataceae</taxon>
        <taxon>Treponema</taxon>
    </lineage>
</organism>
<dbReference type="AlphaFoldDB" id="U2L9Z7"/>
<gene>
    <name evidence="2" type="ORF">HMPREF0860_1999</name>
    <name evidence="1" type="ORF">HMPREF1325_0829</name>
</gene>
<proteinExistence type="predicted"/>
<dbReference type="EMBL" id="AUZJ01000045">
    <property type="protein sequence ID" value="ERF60177.1"/>
    <property type="molecule type" value="Genomic_DNA"/>
</dbReference>
<dbReference type="Proteomes" id="UP000016412">
    <property type="component" value="Unassembled WGS sequence"/>
</dbReference>
<protein>
    <submittedName>
        <fullName evidence="1">Capsule assembly protein Wzi domain protein</fullName>
    </submittedName>
</protein>
<evidence type="ECO:0000313" key="1">
    <source>
        <dbReference type="EMBL" id="ERF60177.1"/>
    </source>
</evidence>
<dbReference type="Pfam" id="PF14052">
    <property type="entry name" value="Caps_assemb_Wzi"/>
    <property type="match status" value="1"/>
</dbReference>
<evidence type="ECO:0000313" key="3">
    <source>
        <dbReference type="Proteomes" id="UP000016412"/>
    </source>
</evidence>
<dbReference type="STRING" id="1125725.HMPREF1325_0829"/>
<dbReference type="Proteomes" id="UP000016646">
    <property type="component" value="Unassembled WGS sequence"/>
</dbReference>
<dbReference type="EMBL" id="AVQI01000059">
    <property type="protein sequence ID" value="ERK01308.1"/>
    <property type="molecule type" value="Genomic_DNA"/>
</dbReference>
<dbReference type="Gene3D" id="2.40.160.130">
    <property type="entry name" value="Capsule assembly protein Wzi"/>
    <property type="match status" value="1"/>
</dbReference>
<evidence type="ECO:0000313" key="4">
    <source>
        <dbReference type="Proteomes" id="UP000016646"/>
    </source>
</evidence>
<dbReference type="eggNOG" id="ENOG50343SE">
    <property type="taxonomic scope" value="Bacteria"/>
</dbReference>